<gene>
    <name evidence="6" type="ordered locus">Tola_0412</name>
</gene>
<sequence>MCATSELEFFSILINAGSLSAAAGELNLTPPAVSKRLAQLEARLGVRLLNRSTRHFNITPEGEIYLNRCRQIIQDINAMEQEVLSLRAKPKGLLRINTTPGFGRNYIARAISAFLKQYPEMEVQLTLDSNQPDPTSGDFDIGVRFGLPPDSNIVARKIMTNRRFVCASPLYLRNNPQPLVPADLAKHNCIVLKQDESASGIWRFKRGDSSETVKVRGTLSSNDGEVVANWALEGHGILIRAEWDVNKYLQSGRLVRLLEDYELPAADIYVVYPERHYLSAKVRVFIDFLANNFSEITLSHSSVAAVKGK</sequence>
<dbReference type="AlphaFoldDB" id="C4L9E2"/>
<dbReference type="PRINTS" id="PR00039">
    <property type="entry name" value="HTHLYSR"/>
</dbReference>
<reference evidence="6 7" key="2">
    <citation type="journal article" date="2011" name="Stand. Genomic Sci.">
        <title>Complete genome sequence of Tolumonas auensis type strain (TA 4).</title>
        <authorList>
            <person name="Chertkov O."/>
            <person name="Copeland A."/>
            <person name="Lucas S."/>
            <person name="Lapidus A."/>
            <person name="Berry K.W."/>
            <person name="Detter J.C."/>
            <person name="Del Rio T.G."/>
            <person name="Hammon N."/>
            <person name="Dalin E."/>
            <person name="Tice H."/>
            <person name="Pitluck S."/>
            <person name="Richardson P."/>
            <person name="Bruce D."/>
            <person name="Goodwin L."/>
            <person name="Han C."/>
            <person name="Tapia R."/>
            <person name="Saunders E."/>
            <person name="Schmutz J."/>
            <person name="Brettin T."/>
            <person name="Larimer F."/>
            <person name="Land M."/>
            <person name="Hauser L."/>
            <person name="Spring S."/>
            <person name="Rohde M."/>
            <person name="Kyrpides N.C."/>
            <person name="Ivanova N."/>
            <person name="Goker M."/>
            <person name="Beller H.R."/>
            <person name="Klenk H.P."/>
            <person name="Woyke T."/>
        </authorList>
    </citation>
    <scope>NUCLEOTIDE SEQUENCE [LARGE SCALE GENOMIC DNA]</scope>
    <source>
        <strain evidence="7">DSM 9187 / TA4</strain>
    </source>
</reference>
<dbReference type="Gene3D" id="3.40.190.290">
    <property type="match status" value="1"/>
</dbReference>
<dbReference type="GO" id="GO:0006351">
    <property type="term" value="P:DNA-templated transcription"/>
    <property type="evidence" value="ECO:0007669"/>
    <property type="project" value="TreeGrafter"/>
</dbReference>
<dbReference type="Pfam" id="PF00126">
    <property type="entry name" value="HTH_1"/>
    <property type="match status" value="1"/>
</dbReference>
<dbReference type="FunFam" id="3.40.190.290:FF:000001">
    <property type="entry name" value="Transcriptional regulator, LysR family"/>
    <property type="match status" value="1"/>
</dbReference>
<comment type="similarity">
    <text evidence="1">Belongs to the LysR transcriptional regulatory family.</text>
</comment>
<organism evidence="6 7">
    <name type="scientific">Tolumonas auensis (strain DSM 9187 / NBRC 110442 / TA 4)</name>
    <dbReference type="NCBI Taxonomy" id="595494"/>
    <lineage>
        <taxon>Bacteria</taxon>
        <taxon>Pseudomonadati</taxon>
        <taxon>Pseudomonadota</taxon>
        <taxon>Gammaproteobacteria</taxon>
        <taxon>Aeromonadales</taxon>
        <taxon>Aeromonadaceae</taxon>
        <taxon>Tolumonas</taxon>
    </lineage>
</organism>
<dbReference type="KEGG" id="tau:Tola_0412"/>
<dbReference type="PROSITE" id="PS50931">
    <property type="entry name" value="HTH_LYSR"/>
    <property type="match status" value="1"/>
</dbReference>
<dbReference type="InterPro" id="IPR058163">
    <property type="entry name" value="LysR-type_TF_proteobact-type"/>
</dbReference>
<evidence type="ECO:0000256" key="2">
    <source>
        <dbReference type="ARBA" id="ARBA00023015"/>
    </source>
</evidence>
<dbReference type="PANTHER" id="PTHR30537">
    <property type="entry name" value="HTH-TYPE TRANSCRIPTIONAL REGULATOR"/>
    <property type="match status" value="1"/>
</dbReference>
<dbReference type="GO" id="GO:0043565">
    <property type="term" value="F:sequence-specific DNA binding"/>
    <property type="evidence" value="ECO:0007669"/>
    <property type="project" value="TreeGrafter"/>
</dbReference>
<evidence type="ECO:0000256" key="4">
    <source>
        <dbReference type="ARBA" id="ARBA00023163"/>
    </source>
</evidence>
<feature type="domain" description="HTH lysR-type" evidence="5">
    <location>
        <begin position="10"/>
        <end position="59"/>
    </location>
</feature>
<dbReference type="Proteomes" id="UP000009073">
    <property type="component" value="Chromosome"/>
</dbReference>
<dbReference type="FunFam" id="1.10.10.10:FF:000001">
    <property type="entry name" value="LysR family transcriptional regulator"/>
    <property type="match status" value="1"/>
</dbReference>
<keyword evidence="2" id="KW-0805">Transcription regulation</keyword>
<evidence type="ECO:0000259" key="5">
    <source>
        <dbReference type="PROSITE" id="PS50931"/>
    </source>
</evidence>
<name>C4L9E2_TOLAT</name>
<keyword evidence="3" id="KW-0238">DNA-binding</keyword>
<dbReference type="SUPFAM" id="SSF46785">
    <property type="entry name" value="Winged helix' DNA-binding domain"/>
    <property type="match status" value="1"/>
</dbReference>
<dbReference type="GO" id="GO:0003700">
    <property type="term" value="F:DNA-binding transcription factor activity"/>
    <property type="evidence" value="ECO:0007669"/>
    <property type="project" value="InterPro"/>
</dbReference>
<dbReference type="Gene3D" id="1.10.10.10">
    <property type="entry name" value="Winged helix-like DNA-binding domain superfamily/Winged helix DNA-binding domain"/>
    <property type="match status" value="1"/>
</dbReference>
<keyword evidence="4" id="KW-0804">Transcription</keyword>
<dbReference type="STRING" id="595494.Tola_0412"/>
<reference evidence="7" key="1">
    <citation type="submission" date="2009-05" db="EMBL/GenBank/DDBJ databases">
        <title>Complete sequence of Tolumonas auensis DSM 9187.</title>
        <authorList>
            <consortium name="US DOE Joint Genome Institute"/>
            <person name="Lucas S."/>
            <person name="Copeland A."/>
            <person name="Lapidus A."/>
            <person name="Glavina del Rio T."/>
            <person name="Tice H."/>
            <person name="Bruce D."/>
            <person name="Goodwin L."/>
            <person name="Pitluck S."/>
            <person name="Chertkov O."/>
            <person name="Brettin T."/>
            <person name="Detter J.C."/>
            <person name="Han C."/>
            <person name="Larimer F."/>
            <person name="Land M."/>
            <person name="Hauser L."/>
            <person name="Kyrpides N."/>
            <person name="Mikhailova N."/>
            <person name="Spring S."/>
            <person name="Beller H."/>
        </authorList>
    </citation>
    <scope>NUCLEOTIDE SEQUENCE [LARGE SCALE GENOMIC DNA]</scope>
    <source>
        <strain evidence="7">DSM 9187 / TA4</strain>
    </source>
</reference>
<evidence type="ECO:0000313" key="6">
    <source>
        <dbReference type="EMBL" id="ACQ92041.1"/>
    </source>
</evidence>
<dbReference type="OrthoDB" id="8678019at2"/>
<evidence type="ECO:0000256" key="1">
    <source>
        <dbReference type="ARBA" id="ARBA00009437"/>
    </source>
</evidence>
<dbReference type="Pfam" id="PF03466">
    <property type="entry name" value="LysR_substrate"/>
    <property type="match status" value="1"/>
</dbReference>
<proteinExistence type="inferred from homology"/>
<dbReference type="InterPro" id="IPR036388">
    <property type="entry name" value="WH-like_DNA-bd_sf"/>
</dbReference>
<dbReference type="PANTHER" id="PTHR30537:SF5">
    <property type="entry name" value="HTH-TYPE TRANSCRIPTIONAL ACTIVATOR TTDR-RELATED"/>
    <property type="match status" value="1"/>
</dbReference>
<accession>C4L9E2</accession>
<dbReference type="InterPro" id="IPR000847">
    <property type="entry name" value="LysR_HTH_N"/>
</dbReference>
<keyword evidence="7" id="KW-1185">Reference proteome</keyword>
<dbReference type="eggNOG" id="COG0583">
    <property type="taxonomic scope" value="Bacteria"/>
</dbReference>
<dbReference type="EMBL" id="CP001616">
    <property type="protein sequence ID" value="ACQ92041.1"/>
    <property type="molecule type" value="Genomic_DNA"/>
</dbReference>
<evidence type="ECO:0000256" key="3">
    <source>
        <dbReference type="ARBA" id="ARBA00023125"/>
    </source>
</evidence>
<dbReference type="InterPro" id="IPR036390">
    <property type="entry name" value="WH_DNA-bd_sf"/>
</dbReference>
<dbReference type="CDD" id="cd08479">
    <property type="entry name" value="PBP2_CrgA_like_9"/>
    <property type="match status" value="1"/>
</dbReference>
<protein>
    <submittedName>
        <fullName evidence="6">Transcriptional regulator, LysR family</fullName>
    </submittedName>
</protein>
<evidence type="ECO:0000313" key="7">
    <source>
        <dbReference type="Proteomes" id="UP000009073"/>
    </source>
</evidence>
<dbReference type="HOGENOM" id="CLU_039613_16_4_6"/>
<dbReference type="SUPFAM" id="SSF53850">
    <property type="entry name" value="Periplasmic binding protein-like II"/>
    <property type="match status" value="1"/>
</dbReference>
<dbReference type="InterPro" id="IPR005119">
    <property type="entry name" value="LysR_subst-bd"/>
</dbReference>
<dbReference type="RefSeq" id="WP_012728640.1">
    <property type="nucleotide sequence ID" value="NC_012691.1"/>
</dbReference>